<accession>A0A5N5SPT5</accession>
<dbReference type="AlphaFoldDB" id="A0A5N5SPT5"/>
<name>A0A5N5SPT5_9CRUS</name>
<proteinExistence type="predicted"/>
<reference evidence="2 3" key="1">
    <citation type="journal article" date="2019" name="PLoS Biol.">
        <title>Sex chromosomes control vertical transmission of feminizing Wolbachia symbionts in an isopod.</title>
        <authorList>
            <person name="Becking T."/>
            <person name="Chebbi M.A."/>
            <person name="Giraud I."/>
            <person name="Moumen B."/>
            <person name="Laverre T."/>
            <person name="Caubet Y."/>
            <person name="Peccoud J."/>
            <person name="Gilbert C."/>
            <person name="Cordaux R."/>
        </authorList>
    </citation>
    <scope>NUCLEOTIDE SEQUENCE [LARGE SCALE GENOMIC DNA]</scope>
    <source>
        <strain evidence="2">ANa2</strain>
        <tissue evidence="2">Whole body excluding digestive tract and cuticle</tissue>
    </source>
</reference>
<dbReference type="EMBL" id="SEYY01021735">
    <property type="protein sequence ID" value="KAB7496115.1"/>
    <property type="molecule type" value="Genomic_DNA"/>
</dbReference>
<feature type="chain" id="PRO_5024416571" description="Secreted protein" evidence="1">
    <location>
        <begin position="24"/>
        <end position="74"/>
    </location>
</feature>
<keyword evidence="3" id="KW-1185">Reference proteome</keyword>
<evidence type="ECO:0008006" key="4">
    <source>
        <dbReference type="Google" id="ProtNLM"/>
    </source>
</evidence>
<feature type="signal peptide" evidence="1">
    <location>
        <begin position="1"/>
        <end position="23"/>
    </location>
</feature>
<protein>
    <recommendedName>
        <fullName evidence="4">Secreted protein</fullName>
    </recommendedName>
</protein>
<sequence length="74" mass="8236">MMCILNPNCSLSFFSVFLLSSISEPCQRKAERDTIENVIVLPSQISIQKSSGQDVVDAGVNLLTKKKLKMLTYI</sequence>
<evidence type="ECO:0000313" key="2">
    <source>
        <dbReference type="EMBL" id="KAB7496115.1"/>
    </source>
</evidence>
<keyword evidence="1" id="KW-0732">Signal</keyword>
<evidence type="ECO:0000313" key="3">
    <source>
        <dbReference type="Proteomes" id="UP000326759"/>
    </source>
</evidence>
<comment type="caution">
    <text evidence="2">The sequence shown here is derived from an EMBL/GenBank/DDBJ whole genome shotgun (WGS) entry which is preliminary data.</text>
</comment>
<organism evidence="2 3">
    <name type="scientific">Armadillidium nasatum</name>
    <dbReference type="NCBI Taxonomy" id="96803"/>
    <lineage>
        <taxon>Eukaryota</taxon>
        <taxon>Metazoa</taxon>
        <taxon>Ecdysozoa</taxon>
        <taxon>Arthropoda</taxon>
        <taxon>Crustacea</taxon>
        <taxon>Multicrustacea</taxon>
        <taxon>Malacostraca</taxon>
        <taxon>Eumalacostraca</taxon>
        <taxon>Peracarida</taxon>
        <taxon>Isopoda</taxon>
        <taxon>Oniscidea</taxon>
        <taxon>Crinocheta</taxon>
        <taxon>Armadillidiidae</taxon>
        <taxon>Armadillidium</taxon>
    </lineage>
</organism>
<dbReference type="Proteomes" id="UP000326759">
    <property type="component" value="Unassembled WGS sequence"/>
</dbReference>
<gene>
    <name evidence="2" type="ORF">Anas_10965</name>
</gene>
<evidence type="ECO:0000256" key="1">
    <source>
        <dbReference type="SAM" id="SignalP"/>
    </source>
</evidence>